<dbReference type="PANTHER" id="PTHR10270:SF324">
    <property type="entry name" value="SOX DOMAIN-CONTAINING PROTEIN DICHAETE-RELATED"/>
    <property type="match status" value="1"/>
</dbReference>
<keyword evidence="2" id="KW-0238">DNA-binding</keyword>
<evidence type="ECO:0000256" key="1">
    <source>
        <dbReference type="ARBA" id="ARBA00004123"/>
    </source>
</evidence>
<dbReference type="SMART" id="SM00398">
    <property type="entry name" value="HMG"/>
    <property type="match status" value="1"/>
</dbReference>
<dbReference type="InterPro" id="IPR036910">
    <property type="entry name" value="HMG_box_dom_sf"/>
</dbReference>
<feature type="region of interest" description="Disordered" evidence="4">
    <location>
        <begin position="15"/>
        <end position="103"/>
    </location>
</feature>
<dbReference type="PANTHER" id="PTHR10270">
    <property type="entry name" value="SOX TRANSCRIPTION FACTOR"/>
    <property type="match status" value="1"/>
</dbReference>
<dbReference type="OrthoDB" id="6247875at2759"/>
<dbReference type="InterPro" id="IPR009071">
    <property type="entry name" value="HMG_box_dom"/>
</dbReference>
<dbReference type="GO" id="GO:0030154">
    <property type="term" value="P:cell differentiation"/>
    <property type="evidence" value="ECO:0007669"/>
    <property type="project" value="UniProtKB-KW"/>
</dbReference>
<feature type="compositionally biased region" description="Polar residues" evidence="4">
    <location>
        <begin position="82"/>
        <end position="93"/>
    </location>
</feature>
<dbReference type="EMBL" id="OB661846">
    <property type="protein sequence ID" value="CAD7229061.1"/>
    <property type="molecule type" value="Genomic_DNA"/>
</dbReference>
<name>A0A7R8ZLJ9_9CRUS</name>
<evidence type="ECO:0000256" key="4">
    <source>
        <dbReference type="SAM" id="MobiDB-lite"/>
    </source>
</evidence>
<dbReference type="GO" id="GO:0005516">
    <property type="term" value="F:calmodulin binding"/>
    <property type="evidence" value="ECO:0007669"/>
    <property type="project" value="UniProtKB-KW"/>
</dbReference>
<dbReference type="SUPFAM" id="SSF47095">
    <property type="entry name" value="HMG-box"/>
    <property type="match status" value="1"/>
</dbReference>
<reference evidence="6" key="1">
    <citation type="submission" date="2020-11" db="EMBL/GenBank/DDBJ databases">
        <authorList>
            <person name="Tran Van P."/>
        </authorList>
    </citation>
    <scope>NUCLEOTIDE SEQUENCE</scope>
</reference>
<dbReference type="PROSITE" id="PS50118">
    <property type="entry name" value="HMG_BOX_2"/>
    <property type="match status" value="1"/>
</dbReference>
<dbReference type="InterPro" id="IPR050140">
    <property type="entry name" value="SRY-related_HMG-box_TF-like"/>
</dbReference>
<dbReference type="Gene3D" id="1.10.30.10">
    <property type="entry name" value="High mobility group box domain"/>
    <property type="match status" value="1"/>
</dbReference>
<evidence type="ECO:0000256" key="2">
    <source>
        <dbReference type="ARBA" id="ARBA00023125"/>
    </source>
</evidence>
<sequence length="238" mass="26968">MKFVHDGVCTHHNNNTDNVSMANKNESGYPEPRFLPATNRTVARVSPTSSTSSQGSMSAAKVSQQQLKAQHDDRVKRPMNAFMQQTKPNVSRKPNSKDDEDRVKRPMNPFLVWSRGQRRKMAQENPKMHNSEISKRLGAEWKLLSEQEKRPFIDEAKRPELIHEPRRQTPPVLWWRGGPLSGVTPEPVAVVLGPVIHRLTIPSETGGGSTDSPRQYHCFRHDDIKLISPPSPGERKEC</sequence>
<protein>
    <recommendedName>
        <fullName evidence="5">HMG box domain-containing protein</fullName>
    </recommendedName>
</protein>
<organism evidence="6">
    <name type="scientific">Cyprideis torosa</name>
    <dbReference type="NCBI Taxonomy" id="163714"/>
    <lineage>
        <taxon>Eukaryota</taxon>
        <taxon>Metazoa</taxon>
        <taxon>Ecdysozoa</taxon>
        <taxon>Arthropoda</taxon>
        <taxon>Crustacea</taxon>
        <taxon>Oligostraca</taxon>
        <taxon>Ostracoda</taxon>
        <taxon>Podocopa</taxon>
        <taxon>Podocopida</taxon>
        <taxon>Cytherocopina</taxon>
        <taxon>Cytheroidea</taxon>
        <taxon>Cytherideidae</taxon>
        <taxon>Cyprideis</taxon>
    </lineage>
</organism>
<evidence type="ECO:0000256" key="3">
    <source>
        <dbReference type="ARBA" id="ARBA00023242"/>
    </source>
</evidence>
<proteinExistence type="predicted"/>
<dbReference type="GO" id="GO:0016607">
    <property type="term" value="C:nuclear speck"/>
    <property type="evidence" value="ECO:0007669"/>
    <property type="project" value="UniProtKB-SubCell"/>
</dbReference>
<dbReference type="GO" id="GO:0000978">
    <property type="term" value="F:RNA polymerase II cis-regulatory region sequence-specific DNA binding"/>
    <property type="evidence" value="ECO:0007669"/>
    <property type="project" value="TreeGrafter"/>
</dbReference>
<accession>A0A7R8ZLJ9</accession>
<evidence type="ECO:0000313" key="6">
    <source>
        <dbReference type="EMBL" id="CAD7229061.1"/>
    </source>
</evidence>
<dbReference type="GO" id="GO:0007548">
    <property type="term" value="P:sex differentiation"/>
    <property type="evidence" value="ECO:0007669"/>
    <property type="project" value="UniProtKB-KW"/>
</dbReference>
<gene>
    <name evidence="6" type="ORF">CTOB1V02_LOCUS6934</name>
</gene>
<feature type="compositionally biased region" description="Low complexity" evidence="4">
    <location>
        <begin position="46"/>
        <end position="58"/>
    </location>
</feature>
<feature type="domain" description="HMG box" evidence="5">
    <location>
        <begin position="103"/>
        <end position="171"/>
    </location>
</feature>
<evidence type="ECO:0000259" key="5">
    <source>
        <dbReference type="PROSITE" id="PS50118"/>
    </source>
</evidence>
<dbReference type="AlphaFoldDB" id="A0A7R8ZLJ9"/>
<dbReference type="Pfam" id="PF00505">
    <property type="entry name" value="HMG_box"/>
    <property type="match status" value="1"/>
</dbReference>
<keyword evidence="3" id="KW-0539">Nucleus</keyword>
<dbReference type="FunFam" id="1.10.30.10:FF:000002">
    <property type="entry name" value="transcription factor Sox-2"/>
    <property type="match status" value="1"/>
</dbReference>
<comment type="subcellular location">
    <subcellularLocation>
        <location evidence="1">Nucleus</location>
    </subcellularLocation>
</comment>
<dbReference type="GO" id="GO:0001228">
    <property type="term" value="F:DNA-binding transcription activator activity, RNA polymerase II-specific"/>
    <property type="evidence" value="ECO:0007669"/>
    <property type="project" value="TreeGrafter"/>
</dbReference>
<feature type="compositionally biased region" description="Polar residues" evidence="4">
    <location>
        <begin position="15"/>
        <end position="26"/>
    </location>
</feature>